<dbReference type="InterPro" id="IPR005176">
    <property type="entry name" value="PONY_dom"/>
</dbReference>
<dbReference type="InParanoid" id="A0A0H2S1A0"/>
<comment type="function">
    <text evidence="1">Neddylation of cullins play an essential role in the regulation of SCF-type complexes activity.</text>
</comment>
<dbReference type="GO" id="GO:0000151">
    <property type="term" value="C:ubiquitin ligase complex"/>
    <property type="evidence" value="ECO:0007669"/>
    <property type="project" value="TreeGrafter"/>
</dbReference>
<name>A0A0H2S1A0_9AGAM</name>
<dbReference type="FunCoup" id="A0A0H2S1A0">
    <property type="interactions" value="163"/>
</dbReference>
<dbReference type="PANTHER" id="PTHR12281:SF31">
    <property type="entry name" value="DCN1-LIKE PROTEIN 3"/>
    <property type="match status" value="1"/>
</dbReference>
<gene>
    <name evidence="3" type="ORF">SCHPADRAFT_936799</name>
</gene>
<dbReference type="InterPro" id="IPR014764">
    <property type="entry name" value="DCN-prot"/>
</dbReference>
<dbReference type="GO" id="GO:0032182">
    <property type="term" value="F:ubiquitin-like protein binding"/>
    <property type="evidence" value="ECO:0007669"/>
    <property type="project" value="TreeGrafter"/>
</dbReference>
<sequence>MIDSFCSFTRAPKETAKLYIDKYLALDIAVDAYYTNPNEFAQTSSKRAEQDRNAKLSALYEKYKAEDPQEENIALNGTIKLCTDLGVDPQDVVLLALAYELNSSEMCVWEKKGWMDGWRNLGCDSIESMKVALQQIRQKLGSDATYFNAVYAKTFAFGLAANQRHLALDMALGFWQLLIPHALAGGALAHEDEDGMDEDGKERGWTDEYTDWWFEFLQEKGLKGITRDIWSQLPVFIRSIDTKFQNYNEDDSWPTVIDEFVERAKSKLAT</sequence>
<dbReference type="Gene3D" id="1.10.238.10">
    <property type="entry name" value="EF-hand"/>
    <property type="match status" value="1"/>
</dbReference>
<dbReference type="Proteomes" id="UP000053477">
    <property type="component" value="Unassembled WGS sequence"/>
</dbReference>
<dbReference type="Gene3D" id="1.10.238.200">
    <property type="entry name" value="Cullin, PONY binding domain"/>
    <property type="match status" value="1"/>
</dbReference>
<protein>
    <recommendedName>
        <fullName evidence="1">Defective in cullin neddylation protein</fullName>
    </recommendedName>
</protein>
<keyword evidence="4" id="KW-1185">Reference proteome</keyword>
<feature type="domain" description="DCUN1" evidence="2">
    <location>
        <begin position="51"/>
        <end position="265"/>
    </location>
</feature>
<evidence type="ECO:0000256" key="1">
    <source>
        <dbReference type="RuleBase" id="RU410713"/>
    </source>
</evidence>
<dbReference type="GO" id="GO:0045116">
    <property type="term" value="P:protein neddylation"/>
    <property type="evidence" value="ECO:0007669"/>
    <property type="project" value="TreeGrafter"/>
</dbReference>
<dbReference type="STRING" id="27342.A0A0H2S1A0"/>
<proteinExistence type="predicted"/>
<dbReference type="InterPro" id="IPR042460">
    <property type="entry name" value="DCN1-like_PONY"/>
</dbReference>
<dbReference type="PROSITE" id="PS51229">
    <property type="entry name" value="DCUN1"/>
    <property type="match status" value="1"/>
</dbReference>
<evidence type="ECO:0000259" key="2">
    <source>
        <dbReference type="PROSITE" id="PS51229"/>
    </source>
</evidence>
<evidence type="ECO:0000313" key="4">
    <source>
        <dbReference type="Proteomes" id="UP000053477"/>
    </source>
</evidence>
<organism evidence="3 4">
    <name type="scientific">Schizopora paradoxa</name>
    <dbReference type="NCBI Taxonomy" id="27342"/>
    <lineage>
        <taxon>Eukaryota</taxon>
        <taxon>Fungi</taxon>
        <taxon>Dikarya</taxon>
        <taxon>Basidiomycota</taxon>
        <taxon>Agaricomycotina</taxon>
        <taxon>Agaricomycetes</taxon>
        <taxon>Hymenochaetales</taxon>
        <taxon>Schizoporaceae</taxon>
        <taxon>Schizopora</taxon>
    </lineage>
</organism>
<dbReference type="AlphaFoldDB" id="A0A0H2S1A0"/>
<dbReference type="GO" id="GO:0031624">
    <property type="term" value="F:ubiquitin conjugating enzyme binding"/>
    <property type="evidence" value="ECO:0007669"/>
    <property type="project" value="TreeGrafter"/>
</dbReference>
<accession>A0A0H2S1A0</accession>
<dbReference type="GO" id="GO:0097602">
    <property type="term" value="F:cullin family protein binding"/>
    <property type="evidence" value="ECO:0007669"/>
    <property type="project" value="TreeGrafter"/>
</dbReference>
<evidence type="ECO:0000313" key="3">
    <source>
        <dbReference type="EMBL" id="KLO17784.1"/>
    </source>
</evidence>
<dbReference type="OrthoDB" id="27198at2759"/>
<dbReference type="EMBL" id="KQ085901">
    <property type="protein sequence ID" value="KLO17784.1"/>
    <property type="molecule type" value="Genomic_DNA"/>
</dbReference>
<dbReference type="PANTHER" id="PTHR12281">
    <property type="entry name" value="RP42 RELATED"/>
    <property type="match status" value="1"/>
</dbReference>
<dbReference type="Pfam" id="PF03556">
    <property type="entry name" value="Cullin_binding"/>
    <property type="match status" value="1"/>
</dbReference>
<reference evidence="3 4" key="1">
    <citation type="submission" date="2015-04" db="EMBL/GenBank/DDBJ databases">
        <title>Complete genome sequence of Schizopora paradoxa KUC8140, a cosmopolitan wood degrader in East Asia.</title>
        <authorList>
            <consortium name="DOE Joint Genome Institute"/>
            <person name="Min B."/>
            <person name="Park H."/>
            <person name="Jang Y."/>
            <person name="Kim J.-J."/>
            <person name="Kim K.H."/>
            <person name="Pangilinan J."/>
            <person name="Lipzen A."/>
            <person name="Riley R."/>
            <person name="Grigoriev I.V."/>
            <person name="Spatafora J.W."/>
            <person name="Choi I.-G."/>
        </authorList>
    </citation>
    <scope>NUCLEOTIDE SEQUENCE [LARGE SCALE GENOMIC DNA]</scope>
    <source>
        <strain evidence="3 4">KUC8140</strain>
    </source>
</reference>